<dbReference type="SFLD" id="SFLDG01129">
    <property type="entry name" value="C1.5:_HAD__Beta-PGM__Phosphata"/>
    <property type="match status" value="1"/>
</dbReference>
<organism evidence="1 2">
    <name type="scientific">Roseateles depolymerans</name>
    <dbReference type="NCBI Taxonomy" id="76731"/>
    <lineage>
        <taxon>Bacteria</taxon>
        <taxon>Pseudomonadati</taxon>
        <taxon>Pseudomonadota</taxon>
        <taxon>Betaproteobacteria</taxon>
        <taxon>Burkholderiales</taxon>
        <taxon>Sphaerotilaceae</taxon>
        <taxon>Roseateles</taxon>
    </lineage>
</organism>
<dbReference type="Gene3D" id="3.40.50.1000">
    <property type="entry name" value="HAD superfamily/HAD-like"/>
    <property type="match status" value="1"/>
</dbReference>
<comment type="caution">
    <text evidence="1">The sequence shown here is derived from an EMBL/GenBank/DDBJ whole genome shotgun (WGS) entry which is preliminary data.</text>
</comment>
<gene>
    <name evidence="1" type="ORF">DI603_02745</name>
</gene>
<evidence type="ECO:0000313" key="2">
    <source>
        <dbReference type="Proteomes" id="UP000249633"/>
    </source>
</evidence>
<sequence>MKKKIVFDFGGVLFRWQPARLLARVWPHRVPVAEQGGAVVAEFFQAYAGDWGAFDQGLIGEAEVVQRIAARTGWPAVEIQAVVDAVPDELSVVPETVALLQELRARGHELHFLSNMPEPFADHLERGFPLHEWFSSGLFSGRVKQSKPGAAIFDLAEQRFDAAPGQLVFLDDHPANIEAARARGWTGVLFTDAAAASVELQALGLA</sequence>
<name>A0A2W5DUV2_9BURK</name>
<proteinExistence type="predicted"/>
<dbReference type="NCBIfam" id="TIGR01509">
    <property type="entry name" value="HAD-SF-IA-v3"/>
    <property type="match status" value="1"/>
</dbReference>
<dbReference type="EMBL" id="QFOD01000002">
    <property type="protein sequence ID" value="PZP35705.1"/>
    <property type="molecule type" value="Genomic_DNA"/>
</dbReference>
<dbReference type="CDD" id="cd02603">
    <property type="entry name" value="HAD_sEH-N_like"/>
    <property type="match status" value="1"/>
</dbReference>
<dbReference type="PRINTS" id="PR00413">
    <property type="entry name" value="HADHALOGNASE"/>
</dbReference>
<reference evidence="1 2" key="1">
    <citation type="submission" date="2017-08" db="EMBL/GenBank/DDBJ databases">
        <title>Infants hospitalized years apart are colonized by the same room-sourced microbial strains.</title>
        <authorList>
            <person name="Brooks B."/>
            <person name="Olm M.R."/>
            <person name="Firek B.A."/>
            <person name="Baker R."/>
            <person name="Thomas B.C."/>
            <person name="Morowitz M.J."/>
            <person name="Banfield J.F."/>
        </authorList>
    </citation>
    <scope>NUCLEOTIDE SEQUENCE [LARGE SCALE GENOMIC DNA]</scope>
    <source>
        <strain evidence="1">S2_012_000_R2_81</strain>
    </source>
</reference>
<dbReference type="Pfam" id="PF00702">
    <property type="entry name" value="Hydrolase"/>
    <property type="match status" value="1"/>
</dbReference>
<dbReference type="PANTHER" id="PTHR43611">
    <property type="entry name" value="ALPHA-D-GLUCOSE 1-PHOSPHATE PHOSPHATASE"/>
    <property type="match status" value="1"/>
</dbReference>
<dbReference type="SUPFAM" id="SSF56784">
    <property type="entry name" value="HAD-like"/>
    <property type="match status" value="1"/>
</dbReference>
<accession>A0A2W5DUV2</accession>
<evidence type="ECO:0000313" key="1">
    <source>
        <dbReference type="EMBL" id="PZP35705.1"/>
    </source>
</evidence>
<dbReference type="Proteomes" id="UP000249633">
    <property type="component" value="Unassembled WGS sequence"/>
</dbReference>
<dbReference type="InterPro" id="IPR036412">
    <property type="entry name" value="HAD-like_sf"/>
</dbReference>
<dbReference type="InterPro" id="IPR023214">
    <property type="entry name" value="HAD_sf"/>
</dbReference>
<dbReference type="PANTHER" id="PTHR43611:SF3">
    <property type="entry name" value="FLAVIN MONONUCLEOTIDE HYDROLASE 1, CHLOROPLATIC"/>
    <property type="match status" value="1"/>
</dbReference>
<dbReference type="AlphaFoldDB" id="A0A2W5DUV2"/>
<dbReference type="InterPro" id="IPR006439">
    <property type="entry name" value="HAD-SF_hydro_IA"/>
</dbReference>
<dbReference type="SFLD" id="SFLDS00003">
    <property type="entry name" value="Haloacid_Dehalogenase"/>
    <property type="match status" value="1"/>
</dbReference>
<protein>
    <submittedName>
        <fullName evidence="1">HAD family phosphatase</fullName>
    </submittedName>
</protein>